<feature type="region of interest" description="Disordered" evidence="1">
    <location>
        <begin position="1"/>
        <end position="47"/>
    </location>
</feature>
<evidence type="ECO:0000256" key="1">
    <source>
        <dbReference type="SAM" id="MobiDB-lite"/>
    </source>
</evidence>
<protein>
    <submittedName>
        <fullName evidence="2">10609_t:CDS:1</fullName>
    </submittedName>
</protein>
<evidence type="ECO:0000313" key="3">
    <source>
        <dbReference type="Proteomes" id="UP000789706"/>
    </source>
</evidence>
<feature type="compositionally biased region" description="Low complexity" evidence="1">
    <location>
        <begin position="1"/>
        <end position="14"/>
    </location>
</feature>
<dbReference type="AlphaFoldDB" id="A0A9N9CCC9"/>
<dbReference type="Proteomes" id="UP000789706">
    <property type="component" value="Unassembled WGS sequence"/>
</dbReference>
<feature type="non-terminal residue" evidence="2">
    <location>
        <position position="47"/>
    </location>
</feature>
<evidence type="ECO:0000313" key="2">
    <source>
        <dbReference type="EMBL" id="CAG8593939.1"/>
    </source>
</evidence>
<keyword evidence="3" id="KW-1185">Reference proteome</keyword>
<accession>A0A9N9CCC9</accession>
<dbReference type="EMBL" id="CAJVPK010001644">
    <property type="protein sequence ID" value="CAG8593939.1"/>
    <property type="molecule type" value="Genomic_DNA"/>
</dbReference>
<feature type="compositionally biased region" description="Low complexity" evidence="1">
    <location>
        <begin position="38"/>
        <end position="47"/>
    </location>
</feature>
<sequence length="47" mass="5075">MPPSRSSSRSSSPSHKLPISQTQSQCSQVKSFSDEESSSSSQSEKKT</sequence>
<gene>
    <name evidence="2" type="ORF">DEBURN_LOCUS9194</name>
</gene>
<proteinExistence type="predicted"/>
<comment type="caution">
    <text evidence="2">The sequence shown here is derived from an EMBL/GenBank/DDBJ whole genome shotgun (WGS) entry which is preliminary data.</text>
</comment>
<reference evidence="2" key="1">
    <citation type="submission" date="2021-06" db="EMBL/GenBank/DDBJ databases">
        <authorList>
            <person name="Kallberg Y."/>
            <person name="Tangrot J."/>
            <person name="Rosling A."/>
        </authorList>
    </citation>
    <scope>NUCLEOTIDE SEQUENCE</scope>
    <source>
        <strain evidence="2">AZ414A</strain>
    </source>
</reference>
<organism evidence="2 3">
    <name type="scientific">Diversispora eburnea</name>
    <dbReference type="NCBI Taxonomy" id="1213867"/>
    <lineage>
        <taxon>Eukaryota</taxon>
        <taxon>Fungi</taxon>
        <taxon>Fungi incertae sedis</taxon>
        <taxon>Mucoromycota</taxon>
        <taxon>Glomeromycotina</taxon>
        <taxon>Glomeromycetes</taxon>
        <taxon>Diversisporales</taxon>
        <taxon>Diversisporaceae</taxon>
        <taxon>Diversispora</taxon>
    </lineage>
</organism>
<name>A0A9N9CCC9_9GLOM</name>